<dbReference type="AlphaFoldDB" id="K7YUI6"/>
<dbReference type="HOGENOM" id="CLU_1173611_0_0_7"/>
<dbReference type="InterPro" id="IPR009875">
    <property type="entry name" value="PilZ_domain"/>
</dbReference>
<dbReference type="PATRIC" id="fig|1069642.3.peg.1589"/>
<evidence type="ECO:0000259" key="1">
    <source>
        <dbReference type="Pfam" id="PF07238"/>
    </source>
</evidence>
<accession>K7YUI6</accession>
<dbReference type="Proteomes" id="UP000010074">
    <property type="component" value="Chromosome"/>
</dbReference>
<reference evidence="2 3" key="1">
    <citation type="journal article" date="2012" name="BMC Genomics">
        <title>Genome analysis of a simultaneously predatory and prey-independent, novel Bdellovibrio bacteriovorus from the River Tiber, supports in silico predictions of both ancient and recent lateral gene transfer from diverse bacteria.</title>
        <authorList>
            <person name="Hobley L."/>
            <person name="Lerner T.R."/>
            <person name="Williams L.E."/>
            <person name="Lambert C."/>
            <person name="Till R."/>
            <person name="Milner D.S."/>
            <person name="Basford S.M."/>
            <person name="Capeness M.J."/>
            <person name="Fenton A.K."/>
            <person name="Atterbury R.J."/>
            <person name="Harris M.A."/>
            <person name="Sockett R.E."/>
        </authorList>
    </citation>
    <scope>NUCLEOTIDE SEQUENCE [LARGE SCALE GENOMIC DNA]</scope>
    <source>
        <strain evidence="2 3">Tiberius</strain>
    </source>
</reference>
<name>K7YUI6_BDEBC</name>
<dbReference type="EMBL" id="CP002930">
    <property type="protein sequence ID" value="AFY01303.1"/>
    <property type="molecule type" value="Genomic_DNA"/>
</dbReference>
<proteinExistence type="predicted"/>
<evidence type="ECO:0000313" key="2">
    <source>
        <dbReference type="EMBL" id="AFY01303.1"/>
    </source>
</evidence>
<gene>
    <name evidence="2" type="ORF">Bdt_1608</name>
</gene>
<sequence length="236" mass="27122">MGFRFAMKSFMHNERFKDLIYLSSSQHLPLYLQRLRGVRWYRSRSAAELKETLQSSKGDLHVIIRTENLSLRAVQAFLSWSHSQMKASFIFIAQHIENSVHQLILNRPDILVLRESERERIEQLVTRRLNGESLKSRKQDRMVVSSPVMLKKSVMAESSPTGAWVQFLREGHMVDFSQGGAQISLGQEQVQKKDFISLMYKNQHGVWVSVESQVRWVGCSADGEQIIGVQFLAVSA</sequence>
<feature type="domain" description="PilZ" evidence="1">
    <location>
        <begin position="137"/>
        <end position="235"/>
    </location>
</feature>
<dbReference type="KEGG" id="bbat:Bdt_1608"/>
<dbReference type="STRING" id="1069642.Bdt_1608"/>
<organism evidence="2 3">
    <name type="scientific">Bdellovibrio bacteriovorus str. Tiberius</name>
    <dbReference type="NCBI Taxonomy" id="1069642"/>
    <lineage>
        <taxon>Bacteria</taxon>
        <taxon>Pseudomonadati</taxon>
        <taxon>Bdellovibrionota</taxon>
        <taxon>Bdellovibrionia</taxon>
        <taxon>Bdellovibrionales</taxon>
        <taxon>Pseudobdellovibrionaceae</taxon>
        <taxon>Bdellovibrio</taxon>
    </lineage>
</organism>
<protein>
    <recommendedName>
        <fullName evidence="1">PilZ domain-containing protein</fullName>
    </recommendedName>
</protein>
<dbReference type="Pfam" id="PF07238">
    <property type="entry name" value="PilZ"/>
    <property type="match status" value="1"/>
</dbReference>
<dbReference type="GO" id="GO:0035438">
    <property type="term" value="F:cyclic-di-GMP binding"/>
    <property type="evidence" value="ECO:0007669"/>
    <property type="project" value="InterPro"/>
</dbReference>
<evidence type="ECO:0000313" key="3">
    <source>
        <dbReference type="Proteomes" id="UP000010074"/>
    </source>
</evidence>